<sequence>MRISLERSGGFIGIPMTMTIDTDALPMAEVIQLRKWVDAANIDRLPAHIPSPGNQTDRFRYELVIEDKGQRHTLCFGETAMPSVLKPLVDWMMRSR</sequence>
<dbReference type="InterPro" id="IPR049457">
    <property type="entry name" value="Emfourin"/>
</dbReference>
<organism evidence="1 2">
    <name type="scientific">Drouetiella hepatica Uher 2000/2452</name>
    <dbReference type="NCBI Taxonomy" id="904376"/>
    <lineage>
        <taxon>Bacteria</taxon>
        <taxon>Bacillati</taxon>
        <taxon>Cyanobacteriota</taxon>
        <taxon>Cyanophyceae</taxon>
        <taxon>Oculatellales</taxon>
        <taxon>Oculatellaceae</taxon>
        <taxon>Drouetiella</taxon>
    </lineage>
</organism>
<protein>
    <submittedName>
        <fullName evidence="1">Uncharacterized protein</fullName>
    </submittedName>
</protein>
<reference evidence="1" key="2">
    <citation type="journal article" date="2022" name="Microbiol. Resour. Announc.">
        <title>Metagenome Sequencing to Explore Phylogenomics of Terrestrial Cyanobacteria.</title>
        <authorList>
            <person name="Ward R.D."/>
            <person name="Stajich J.E."/>
            <person name="Johansen J.R."/>
            <person name="Huntemann M."/>
            <person name="Clum A."/>
            <person name="Foster B."/>
            <person name="Foster B."/>
            <person name="Roux S."/>
            <person name="Palaniappan K."/>
            <person name="Varghese N."/>
            <person name="Mukherjee S."/>
            <person name="Reddy T.B.K."/>
            <person name="Daum C."/>
            <person name="Copeland A."/>
            <person name="Chen I.A."/>
            <person name="Ivanova N.N."/>
            <person name="Kyrpides N.C."/>
            <person name="Shapiro N."/>
            <person name="Eloe-Fadrosh E.A."/>
            <person name="Pietrasiak N."/>
        </authorList>
    </citation>
    <scope>NUCLEOTIDE SEQUENCE</scope>
    <source>
        <strain evidence="1">UHER 2000/2452</strain>
    </source>
</reference>
<dbReference type="Proteomes" id="UP000757435">
    <property type="component" value="Unassembled WGS sequence"/>
</dbReference>
<name>A0A951QEF8_9CYAN</name>
<evidence type="ECO:0000313" key="2">
    <source>
        <dbReference type="Proteomes" id="UP000757435"/>
    </source>
</evidence>
<comment type="caution">
    <text evidence="1">The sequence shown here is derived from an EMBL/GenBank/DDBJ whole genome shotgun (WGS) entry which is preliminary data.</text>
</comment>
<gene>
    <name evidence="1" type="ORF">KME15_21330</name>
</gene>
<accession>A0A951QEF8</accession>
<dbReference type="EMBL" id="JAHHHD010000032">
    <property type="protein sequence ID" value="MBW4661228.1"/>
    <property type="molecule type" value="Genomic_DNA"/>
</dbReference>
<reference evidence="1" key="1">
    <citation type="submission" date="2021-05" db="EMBL/GenBank/DDBJ databases">
        <authorList>
            <person name="Pietrasiak N."/>
            <person name="Ward R."/>
            <person name="Stajich J.E."/>
            <person name="Kurbessoian T."/>
        </authorList>
    </citation>
    <scope>NUCLEOTIDE SEQUENCE</scope>
    <source>
        <strain evidence="1">UHER 2000/2452</strain>
    </source>
</reference>
<dbReference type="AlphaFoldDB" id="A0A951QEF8"/>
<proteinExistence type="predicted"/>
<dbReference type="Pfam" id="PF20242">
    <property type="entry name" value="Emfourin"/>
    <property type="match status" value="1"/>
</dbReference>
<evidence type="ECO:0000313" key="1">
    <source>
        <dbReference type="EMBL" id="MBW4661228.1"/>
    </source>
</evidence>